<dbReference type="GO" id="GO:0016746">
    <property type="term" value="F:acyltransferase activity"/>
    <property type="evidence" value="ECO:0007669"/>
    <property type="project" value="UniProtKB-KW"/>
</dbReference>
<sequence length="403" mass="46314">MSVVFDRPYEFVPRDRSILWPWMIQRLRLVDHYLKKKEGIVDREILDFDRLRASVDQGHGIVVAPNHCRYADPLAMAWPSRKARLYFYAVASWHLFNKSWFDSFGMRKCGAFSLHREGTDRKSLETAIEILTNAERPLIIFPEGQTFRTNDLVREPLDGVGFIARTAARRRAKQDDGQVVIHPIAIKYLATTSVNDWSNAQLEQMESHLGWRRQRKPDLVLRVLRLSDAQLALREITFLGSAQKGDIVTRRRELCEHLLSQAESELGVQVVDPDDIGSRNRTIRSSIASVYFSEPMDADRQALLRDLDFGCDVAHELDAYDDHTYLESTVTTEERLVETIQRIQESLMGKINRKLPLKAIIRCGEAIHVPAEKAPKGESDPILVTLADELRQMIHRHPGRRLS</sequence>
<evidence type="ECO:0000313" key="2">
    <source>
        <dbReference type="EMBL" id="QDT08588.1"/>
    </source>
</evidence>
<proteinExistence type="predicted"/>
<dbReference type="InterPro" id="IPR002123">
    <property type="entry name" value="Plipid/glycerol_acylTrfase"/>
</dbReference>
<dbReference type="SUPFAM" id="SSF69593">
    <property type="entry name" value="Glycerol-3-phosphate (1)-acyltransferase"/>
    <property type="match status" value="1"/>
</dbReference>
<name>A0A517NN81_9BACT</name>
<keyword evidence="3" id="KW-1185">Reference proteome</keyword>
<dbReference type="AlphaFoldDB" id="A0A517NN81"/>
<dbReference type="Pfam" id="PF01553">
    <property type="entry name" value="Acyltransferase"/>
    <property type="match status" value="1"/>
</dbReference>
<reference evidence="2 3" key="1">
    <citation type="submission" date="2019-02" db="EMBL/GenBank/DDBJ databases">
        <title>Deep-cultivation of Planctomycetes and their phenomic and genomic characterization uncovers novel biology.</title>
        <authorList>
            <person name="Wiegand S."/>
            <person name="Jogler M."/>
            <person name="Boedeker C."/>
            <person name="Pinto D."/>
            <person name="Vollmers J."/>
            <person name="Rivas-Marin E."/>
            <person name="Kohn T."/>
            <person name="Peeters S.H."/>
            <person name="Heuer A."/>
            <person name="Rast P."/>
            <person name="Oberbeckmann S."/>
            <person name="Bunk B."/>
            <person name="Jeske O."/>
            <person name="Meyerdierks A."/>
            <person name="Storesund J.E."/>
            <person name="Kallscheuer N."/>
            <person name="Luecker S."/>
            <person name="Lage O.M."/>
            <person name="Pohl T."/>
            <person name="Merkel B.J."/>
            <person name="Hornburger P."/>
            <person name="Mueller R.-W."/>
            <person name="Bruemmer F."/>
            <person name="Labrenz M."/>
            <person name="Spormann A.M."/>
            <person name="Op den Camp H."/>
            <person name="Overmann J."/>
            <person name="Amann R."/>
            <person name="Jetten M.S.M."/>
            <person name="Mascher T."/>
            <person name="Medema M.H."/>
            <person name="Devos D.P."/>
            <person name="Kaster A.-K."/>
            <person name="Ovreas L."/>
            <person name="Rohde M."/>
            <person name="Galperin M.Y."/>
            <person name="Jogler C."/>
        </authorList>
    </citation>
    <scope>NUCLEOTIDE SEQUENCE [LARGE SCALE GENOMIC DNA]</scope>
    <source>
        <strain evidence="2 3">K23_9</strain>
    </source>
</reference>
<gene>
    <name evidence="2" type="ORF">K239x_05280</name>
</gene>
<evidence type="ECO:0000259" key="1">
    <source>
        <dbReference type="SMART" id="SM00563"/>
    </source>
</evidence>
<evidence type="ECO:0000313" key="3">
    <source>
        <dbReference type="Proteomes" id="UP000319817"/>
    </source>
</evidence>
<dbReference type="OrthoDB" id="9806008at2"/>
<feature type="domain" description="Phospholipid/glycerol acyltransferase" evidence="1">
    <location>
        <begin position="61"/>
        <end position="189"/>
    </location>
</feature>
<organism evidence="2 3">
    <name type="scientific">Stieleria marina</name>
    <dbReference type="NCBI Taxonomy" id="1930275"/>
    <lineage>
        <taxon>Bacteria</taxon>
        <taxon>Pseudomonadati</taxon>
        <taxon>Planctomycetota</taxon>
        <taxon>Planctomycetia</taxon>
        <taxon>Pirellulales</taxon>
        <taxon>Pirellulaceae</taxon>
        <taxon>Stieleria</taxon>
    </lineage>
</organism>
<keyword evidence="2" id="KW-0012">Acyltransferase</keyword>
<accession>A0A517NN81</accession>
<dbReference type="Proteomes" id="UP000319817">
    <property type="component" value="Chromosome"/>
</dbReference>
<dbReference type="SMART" id="SM00563">
    <property type="entry name" value="PlsC"/>
    <property type="match status" value="1"/>
</dbReference>
<keyword evidence="2" id="KW-0808">Transferase</keyword>
<dbReference type="RefSeq" id="WP_145416109.1">
    <property type="nucleotide sequence ID" value="NZ_CP036526.1"/>
</dbReference>
<dbReference type="EMBL" id="CP036526">
    <property type="protein sequence ID" value="QDT08588.1"/>
    <property type="molecule type" value="Genomic_DNA"/>
</dbReference>
<protein>
    <submittedName>
        <fullName evidence="2">Acyltransferase</fullName>
    </submittedName>
</protein>